<gene>
    <name evidence="1" type="ORF">SAMN03080618_03276</name>
</gene>
<dbReference type="RefSeq" id="WP_175556755.1">
    <property type="nucleotide sequence ID" value="NZ_FORF01000027.1"/>
</dbReference>
<protein>
    <recommendedName>
        <fullName evidence="3">Phage gp6-like head-tail connector protein</fullName>
    </recommendedName>
</protein>
<evidence type="ECO:0008006" key="3">
    <source>
        <dbReference type="Google" id="ProtNLM"/>
    </source>
</evidence>
<accession>A0A1I3SA09</accession>
<dbReference type="Proteomes" id="UP000242763">
    <property type="component" value="Unassembled WGS sequence"/>
</dbReference>
<evidence type="ECO:0000313" key="2">
    <source>
        <dbReference type="Proteomes" id="UP000242763"/>
    </source>
</evidence>
<dbReference type="Pfam" id="PF05135">
    <property type="entry name" value="Phage_connect_1"/>
    <property type="match status" value="2"/>
</dbReference>
<dbReference type="InterPro" id="IPR011738">
    <property type="entry name" value="Phage_CHP"/>
</dbReference>
<dbReference type="Gene3D" id="1.10.3230.30">
    <property type="entry name" value="Phage gp6-like head-tail connector protein"/>
    <property type="match status" value="1"/>
</dbReference>
<dbReference type="CDD" id="cd08054">
    <property type="entry name" value="gp6"/>
    <property type="match status" value="1"/>
</dbReference>
<dbReference type="NCBIfam" id="TIGR02215">
    <property type="entry name" value="phage_chp_gp8"/>
    <property type="match status" value="1"/>
</dbReference>
<dbReference type="NCBIfam" id="TIGR01560">
    <property type="entry name" value="put_DNA_pack"/>
    <property type="match status" value="2"/>
</dbReference>
<reference evidence="2" key="1">
    <citation type="submission" date="2016-10" db="EMBL/GenBank/DDBJ databases">
        <authorList>
            <person name="Varghese N."/>
            <person name="Submissions S."/>
        </authorList>
    </citation>
    <scope>NUCLEOTIDE SEQUENCE [LARGE SCALE GENOMIC DNA]</scope>
    <source>
        <strain evidence="2">DSM 21857</strain>
    </source>
</reference>
<dbReference type="InterPro" id="IPR006450">
    <property type="entry name" value="Phage_HK97_gp6-like"/>
</dbReference>
<dbReference type="InterPro" id="IPR021146">
    <property type="entry name" value="Phage_gp6-like_head-tail"/>
</dbReference>
<keyword evidence="2" id="KW-1185">Reference proteome</keyword>
<name>A0A1I3SA09_9HYPH</name>
<dbReference type="STRING" id="1121003.SAMN03080618_03276"/>
<organism evidence="1 2">
    <name type="scientific">Aquamicrobium aerolatum DSM 21857</name>
    <dbReference type="NCBI Taxonomy" id="1121003"/>
    <lineage>
        <taxon>Bacteria</taxon>
        <taxon>Pseudomonadati</taxon>
        <taxon>Pseudomonadota</taxon>
        <taxon>Alphaproteobacteria</taxon>
        <taxon>Hyphomicrobiales</taxon>
        <taxon>Phyllobacteriaceae</taxon>
        <taxon>Aerobium</taxon>
    </lineage>
</organism>
<evidence type="ECO:0000313" key="1">
    <source>
        <dbReference type="EMBL" id="SFJ54377.1"/>
    </source>
</evidence>
<sequence>MHRPVLITPPALQPVSLAEARLHLRVDHNDEDTLIESLIRAAAEHLDGWTGILGRCLVEQVWRQDHDRFARQMIIPLGPVIAVQSITWRDLAGQLSTVPSGSYDLRTDEAGNAVIRFDADYVFPENLHESRAVAITFKVGFPTNPGPPATSTVPDPLKVAILLLVGHWFEHREAVSSAGMAFLPFAVEALIAPYRRMRL</sequence>
<dbReference type="AlphaFoldDB" id="A0A1I3SA09"/>
<proteinExistence type="predicted"/>
<dbReference type="EMBL" id="FORF01000027">
    <property type="protein sequence ID" value="SFJ54377.1"/>
    <property type="molecule type" value="Genomic_DNA"/>
</dbReference>